<evidence type="ECO:0000313" key="6">
    <source>
        <dbReference type="Proteomes" id="UP001642484"/>
    </source>
</evidence>
<feature type="transmembrane region" description="Helical" evidence="4">
    <location>
        <begin position="6"/>
        <end position="23"/>
    </location>
</feature>
<dbReference type="PANTHER" id="PTHR47822:SF2">
    <property type="entry name" value="F-BOX AND WD-40 DOMAIN PROTEIN 7"/>
    <property type="match status" value="1"/>
</dbReference>
<dbReference type="EMBL" id="CAXAMN010023073">
    <property type="protein sequence ID" value="CAK9075054.1"/>
    <property type="molecule type" value="Genomic_DNA"/>
</dbReference>
<comment type="caution">
    <text evidence="5">The sequence shown here is derived from an EMBL/GenBank/DDBJ whole genome shotgun (WGS) entry which is preliminary data.</text>
</comment>
<dbReference type="InterPro" id="IPR001680">
    <property type="entry name" value="WD40_rpt"/>
</dbReference>
<feature type="repeat" description="WD" evidence="3">
    <location>
        <begin position="254"/>
        <end position="295"/>
    </location>
</feature>
<name>A0ABP0PJF1_9DINO</name>
<feature type="transmembrane region" description="Helical" evidence="4">
    <location>
        <begin position="28"/>
        <end position="49"/>
    </location>
</feature>
<reference evidence="5 6" key="1">
    <citation type="submission" date="2024-02" db="EMBL/GenBank/DDBJ databases">
        <authorList>
            <person name="Chen Y."/>
            <person name="Shah S."/>
            <person name="Dougan E. K."/>
            <person name="Thang M."/>
            <person name="Chan C."/>
        </authorList>
    </citation>
    <scope>NUCLEOTIDE SEQUENCE [LARGE SCALE GENOMIC DNA]</scope>
</reference>
<sequence>MVTSILIPWTAFALSLAIFICLYHDHAVIVWILQIIFTLLGVCAVLTGFQVRDAVVMSLGFLTLASIVLGAAAGTWLEAEYLQRFWQLYRASNYKMIQASDEKVPLDSFLRFPEGTALDETRPDLSPRRSPREVTSIGTGTKRIRSKYTVNPGYAPVADCFCVRFSPDDQYLATSFANGAIHVYSADTGRQEFLLNGSPPSLELSATPLPTTQLRWRPHGAASKTQSVLVSVNAEFDGQIMQWHIKSGKCLHSITEKGNQIFCLDYFSDGSQFATAGKDRLLRVYDEATKRQLMTLQGGDMKETAGHSNRIFSLKYHPEDPNIILSGGWDNTVQVWDTRKGISVKSLWNAYICGDAVDISSDGRQILTGSWRTENSLQIWDFASGKVAQTIDWASASSKSPCQLFAAQFSKDAGSSMILAGGSQENEAKFFLRQPGAMPVPFGALVSMPKPVFTVDWSISSKMAVAWLQKARPMRKSHNPFDE</sequence>
<evidence type="ECO:0000256" key="2">
    <source>
        <dbReference type="ARBA" id="ARBA00022737"/>
    </source>
</evidence>
<dbReference type="PROSITE" id="PS50294">
    <property type="entry name" value="WD_REPEATS_REGION"/>
    <property type="match status" value="1"/>
</dbReference>
<keyword evidence="6" id="KW-1185">Reference proteome</keyword>
<proteinExistence type="predicted"/>
<dbReference type="Pfam" id="PF00400">
    <property type="entry name" value="WD40"/>
    <property type="match status" value="3"/>
</dbReference>
<keyword evidence="2" id="KW-0677">Repeat</keyword>
<evidence type="ECO:0000256" key="4">
    <source>
        <dbReference type="SAM" id="Phobius"/>
    </source>
</evidence>
<keyword evidence="4" id="KW-1133">Transmembrane helix</keyword>
<dbReference type="InterPro" id="IPR036322">
    <property type="entry name" value="WD40_repeat_dom_sf"/>
</dbReference>
<evidence type="ECO:0000256" key="1">
    <source>
        <dbReference type="ARBA" id="ARBA00022574"/>
    </source>
</evidence>
<dbReference type="InterPro" id="IPR019775">
    <property type="entry name" value="WD40_repeat_CS"/>
</dbReference>
<protein>
    <submittedName>
        <fullName evidence="5">Uncharacterized protein</fullName>
    </submittedName>
</protein>
<keyword evidence="4" id="KW-0812">Transmembrane</keyword>
<organism evidence="5 6">
    <name type="scientific">Durusdinium trenchii</name>
    <dbReference type="NCBI Taxonomy" id="1381693"/>
    <lineage>
        <taxon>Eukaryota</taxon>
        <taxon>Sar</taxon>
        <taxon>Alveolata</taxon>
        <taxon>Dinophyceae</taxon>
        <taxon>Suessiales</taxon>
        <taxon>Symbiodiniaceae</taxon>
        <taxon>Durusdinium</taxon>
    </lineage>
</organism>
<keyword evidence="4" id="KW-0472">Membrane</keyword>
<accession>A0ABP0PJF1</accession>
<feature type="transmembrane region" description="Helical" evidence="4">
    <location>
        <begin position="55"/>
        <end position="77"/>
    </location>
</feature>
<gene>
    <name evidence="5" type="ORF">CCMP2556_LOCUS36957</name>
</gene>
<dbReference type="SUPFAM" id="SSF50978">
    <property type="entry name" value="WD40 repeat-like"/>
    <property type="match status" value="1"/>
</dbReference>
<dbReference type="InterPro" id="IPR015943">
    <property type="entry name" value="WD40/YVTN_repeat-like_dom_sf"/>
</dbReference>
<feature type="repeat" description="WD" evidence="3">
    <location>
        <begin position="304"/>
        <end position="346"/>
    </location>
</feature>
<dbReference type="SMART" id="SM00320">
    <property type="entry name" value="WD40"/>
    <property type="match status" value="3"/>
</dbReference>
<dbReference type="Proteomes" id="UP001642484">
    <property type="component" value="Unassembled WGS sequence"/>
</dbReference>
<keyword evidence="1 3" id="KW-0853">WD repeat</keyword>
<dbReference type="PROSITE" id="PS00678">
    <property type="entry name" value="WD_REPEATS_1"/>
    <property type="match status" value="1"/>
</dbReference>
<dbReference type="PROSITE" id="PS50082">
    <property type="entry name" value="WD_REPEATS_2"/>
    <property type="match status" value="2"/>
</dbReference>
<dbReference type="Gene3D" id="2.130.10.10">
    <property type="entry name" value="YVTN repeat-like/Quinoprotein amine dehydrogenase"/>
    <property type="match status" value="1"/>
</dbReference>
<evidence type="ECO:0000256" key="3">
    <source>
        <dbReference type="PROSITE-ProRule" id="PRU00221"/>
    </source>
</evidence>
<dbReference type="PANTHER" id="PTHR47822">
    <property type="entry name" value="CARBOHYDRATE BINDING DOMAIN CONTAINING PROTEIN"/>
    <property type="match status" value="1"/>
</dbReference>
<evidence type="ECO:0000313" key="5">
    <source>
        <dbReference type="EMBL" id="CAK9075054.1"/>
    </source>
</evidence>